<feature type="region of interest" description="Disordered" evidence="1">
    <location>
        <begin position="1"/>
        <end position="31"/>
    </location>
</feature>
<dbReference type="Proteomes" id="UP001214250">
    <property type="component" value="Chromosome 1"/>
</dbReference>
<dbReference type="RefSeq" id="WP_274149976.1">
    <property type="nucleotide sequence ID" value="NZ_CP117811.1"/>
</dbReference>
<feature type="compositionally biased region" description="Polar residues" evidence="1">
    <location>
        <begin position="172"/>
        <end position="187"/>
    </location>
</feature>
<dbReference type="EMBL" id="CP117811">
    <property type="protein sequence ID" value="WDE96019.1"/>
    <property type="molecule type" value="Genomic_DNA"/>
</dbReference>
<feature type="compositionally biased region" description="Polar residues" evidence="1">
    <location>
        <begin position="11"/>
        <end position="23"/>
    </location>
</feature>
<protein>
    <recommendedName>
        <fullName evidence="5">Adhesin domain-containing protein</fullName>
    </recommendedName>
</protein>
<feature type="region of interest" description="Disordered" evidence="1">
    <location>
        <begin position="172"/>
        <end position="217"/>
    </location>
</feature>
<evidence type="ECO:0000313" key="3">
    <source>
        <dbReference type="EMBL" id="WDE96019.1"/>
    </source>
</evidence>
<evidence type="ECO:0000313" key="4">
    <source>
        <dbReference type="Proteomes" id="UP001214250"/>
    </source>
</evidence>
<sequence length="313" mass="32481">MSENNKDIENTETVNMGAQNGASPQLEAAETDPLMIRDTDTTKLKRVSPSTQNINLDGENYTDTVHLKVIKERKKQLSGILTASQTIRLRPPSAGTKSAEVRNTDSTVMTQELRLPPQRNAASTLKVADSVSTDTGTIKVSGPASAGTLRVKAPIAAEPSSAGTLKIQAPVSEQSNAGSTLKVQSPSDGGGTLKIKSPDGGGTLKIKTSGPTEGASGTLKIKAPVAADETLKVDPDAAGGTLKLKTAGTQRASSPKVKAKAQSGVSNEDLLESDTKGKPGIVTVLVAIAATGVLGFTVFKNIDQYMEMFKIVG</sequence>
<evidence type="ECO:0008006" key="5">
    <source>
        <dbReference type="Google" id="ProtNLM"/>
    </source>
</evidence>
<accession>A0ABY7VQN4</accession>
<keyword evidence="2" id="KW-0472">Membrane</keyword>
<proteinExistence type="predicted"/>
<feature type="region of interest" description="Disordered" evidence="1">
    <location>
        <begin position="238"/>
        <end position="266"/>
    </location>
</feature>
<feature type="transmembrane region" description="Helical" evidence="2">
    <location>
        <begin position="280"/>
        <end position="299"/>
    </location>
</feature>
<name>A0ABY7VQN4_9BACT</name>
<keyword evidence="2" id="KW-1133">Transmembrane helix</keyword>
<evidence type="ECO:0000256" key="1">
    <source>
        <dbReference type="SAM" id="MobiDB-lite"/>
    </source>
</evidence>
<organism evidence="3 4">
    <name type="scientific">Lentisphaera profundi</name>
    <dbReference type="NCBI Taxonomy" id="1658616"/>
    <lineage>
        <taxon>Bacteria</taxon>
        <taxon>Pseudomonadati</taxon>
        <taxon>Lentisphaerota</taxon>
        <taxon>Lentisphaeria</taxon>
        <taxon>Lentisphaerales</taxon>
        <taxon>Lentisphaeraceae</taxon>
        <taxon>Lentisphaera</taxon>
    </lineage>
</organism>
<keyword evidence="2" id="KW-0812">Transmembrane</keyword>
<reference evidence="3 4" key="1">
    <citation type="submission" date="2023-02" db="EMBL/GenBank/DDBJ databases">
        <title>Genome sequence of Lentisphaera profundi SAORIC-696.</title>
        <authorList>
            <person name="Kim e."/>
            <person name="Cho J.-C."/>
            <person name="Choi A."/>
            <person name="Kang I."/>
        </authorList>
    </citation>
    <scope>NUCLEOTIDE SEQUENCE [LARGE SCALE GENOMIC DNA]</scope>
    <source>
        <strain evidence="3 4">SAORIC-696</strain>
    </source>
</reference>
<keyword evidence="4" id="KW-1185">Reference proteome</keyword>
<evidence type="ECO:0000256" key="2">
    <source>
        <dbReference type="SAM" id="Phobius"/>
    </source>
</evidence>
<gene>
    <name evidence="3" type="ORF">PQO03_09865</name>
</gene>